<dbReference type="Proteomes" id="UP000612362">
    <property type="component" value="Unassembled WGS sequence"/>
</dbReference>
<evidence type="ECO:0000313" key="2">
    <source>
        <dbReference type="Proteomes" id="UP000612362"/>
    </source>
</evidence>
<protein>
    <submittedName>
        <fullName evidence="1">Uncharacterized protein</fullName>
    </submittedName>
</protein>
<evidence type="ECO:0000313" key="1">
    <source>
        <dbReference type="EMBL" id="GHO48860.1"/>
    </source>
</evidence>
<dbReference type="AlphaFoldDB" id="A0A8J3MXR0"/>
<proteinExistence type="predicted"/>
<sequence>MESSDVLEAQQGMRCKTRILWQELDCPKPNFQWSICPLNGNVSETDVMLSINLEG</sequence>
<organism evidence="1 2">
    <name type="scientific">Ktedonospora formicarum</name>
    <dbReference type="NCBI Taxonomy" id="2778364"/>
    <lineage>
        <taxon>Bacteria</taxon>
        <taxon>Bacillati</taxon>
        <taxon>Chloroflexota</taxon>
        <taxon>Ktedonobacteria</taxon>
        <taxon>Ktedonobacterales</taxon>
        <taxon>Ktedonobacteraceae</taxon>
        <taxon>Ktedonospora</taxon>
    </lineage>
</organism>
<comment type="caution">
    <text evidence="1">The sequence shown here is derived from an EMBL/GenBank/DDBJ whole genome shotgun (WGS) entry which is preliminary data.</text>
</comment>
<accession>A0A8J3MXR0</accession>
<dbReference type="EMBL" id="BNJF01000004">
    <property type="protein sequence ID" value="GHO48860.1"/>
    <property type="molecule type" value="Genomic_DNA"/>
</dbReference>
<reference evidence="1" key="1">
    <citation type="submission" date="2020-10" db="EMBL/GenBank/DDBJ databases">
        <title>Taxonomic study of unclassified bacteria belonging to the class Ktedonobacteria.</title>
        <authorList>
            <person name="Yabe S."/>
            <person name="Wang C.M."/>
            <person name="Zheng Y."/>
            <person name="Sakai Y."/>
            <person name="Cavaletti L."/>
            <person name="Monciardini P."/>
            <person name="Donadio S."/>
        </authorList>
    </citation>
    <scope>NUCLEOTIDE SEQUENCE</scope>
    <source>
        <strain evidence="1">SOSP1-1</strain>
    </source>
</reference>
<gene>
    <name evidence="1" type="ORF">KSX_70230</name>
</gene>
<name>A0A8J3MXR0_9CHLR</name>
<keyword evidence="2" id="KW-1185">Reference proteome</keyword>